<organism evidence="2">
    <name type="scientific">marine sediment metagenome</name>
    <dbReference type="NCBI Taxonomy" id="412755"/>
    <lineage>
        <taxon>unclassified sequences</taxon>
        <taxon>metagenomes</taxon>
        <taxon>ecological metagenomes</taxon>
    </lineage>
</organism>
<evidence type="ECO:0000313" key="2">
    <source>
        <dbReference type="EMBL" id="KKK60332.1"/>
    </source>
</evidence>
<gene>
    <name evidence="2" type="ORF">LCGC14_3025410</name>
</gene>
<evidence type="ECO:0000256" key="1">
    <source>
        <dbReference type="SAM" id="Phobius"/>
    </source>
</evidence>
<name>A0A0F8WTW2_9ZZZZ</name>
<proteinExistence type="predicted"/>
<reference evidence="2" key="1">
    <citation type="journal article" date="2015" name="Nature">
        <title>Complex archaea that bridge the gap between prokaryotes and eukaryotes.</title>
        <authorList>
            <person name="Spang A."/>
            <person name="Saw J.H."/>
            <person name="Jorgensen S.L."/>
            <person name="Zaremba-Niedzwiedzka K."/>
            <person name="Martijn J."/>
            <person name="Lind A.E."/>
            <person name="van Eijk R."/>
            <person name="Schleper C."/>
            <person name="Guy L."/>
            <person name="Ettema T.J."/>
        </authorList>
    </citation>
    <scope>NUCLEOTIDE SEQUENCE</scope>
</reference>
<keyword evidence="1" id="KW-0812">Transmembrane</keyword>
<accession>A0A0F8WTW2</accession>
<feature type="non-terminal residue" evidence="2">
    <location>
        <position position="1"/>
    </location>
</feature>
<keyword evidence="1" id="KW-0472">Membrane</keyword>
<sequence>LAGHVWWQPSQTYAQALGFQNDYFSGAFIGNLLVGTLVPATVLLIIVYIFWSRKSYLKNIGKEKGSFGDELRGYWQMIVSSKRTAIAGLVIGVASGLHMLVMKGLRRAFDMENAGQLLEALDYNFGISAQGTVFDPGYWYVTTQEAQLVGWIGNKLGWQNMDNIYFGWRPWSSSRGNKRLSI</sequence>
<comment type="caution">
    <text evidence="2">The sequence shown here is derived from an EMBL/GenBank/DDBJ whole genome shotgun (WGS) entry which is preliminary data.</text>
</comment>
<dbReference type="AlphaFoldDB" id="A0A0F8WTW2"/>
<feature type="transmembrane region" description="Helical" evidence="1">
    <location>
        <begin position="28"/>
        <end position="51"/>
    </location>
</feature>
<feature type="transmembrane region" description="Helical" evidence="1">
    <location>
        <begin position="84"/>
        <end position="102"/>
    </location>
</feature>
<protein>
    <submittedName>
        <fullName evidence="2">Uncharacterized protein</fullName>
    </submittedName>
</protein>
<dbReference type="EMBL" id="LAZR01063021">
    <property type="protein sequence ID" value="KKK60332.1"/>
    <property type="molecule type" value="Genomic_DNA"/>
</dbReference>
<keyword evidence="1" id="KW-1133">Transmembrane helix</keyword>